<accession>A0ABV0A7H8</accession>
<dbReference type="Proteomes" id="UP001407347">
    <property type="component" value="Unassembled WGS sequence"/>
</dbReference>
<dbReference type="EMBL" id="JAQYXP010000006">
    <property type="protein sequence ID" value="MEN3238675.1"/>
    <property type="molecule type" value="Genomic_DNA"/>
</dbReference>
<evidence type="ECO:0000313" key="1">
    <source>
        <dbReference type="EMBL" id="MEN3238675.1"/>
    </source>
</evidence>
<gene>
    <name evidence="1" type="ORF">PUR29_35125</name>
</gene>
<sequence length="127" mass="14346">MNKTDQARRRAAEQELAAIRDMLLAGQEDDDGGQIVPDFEEGMTVYAMVAACLHLLERRRDVIDASSTLEAENARLRTAVDGAIAWHAKRADVHDTHQMLEHDEQANRLRNAMNPNWRIALEEARGK</sequence>
<comment type="caution">
    <text evidence="1">The sequence shown here is derived from an EMBL/GenBank/DDBJ whole genome shotgun (WGS) entry which is preliminary data.</text>
</comment>
<protein>
    <submittedName>
        <fullName evidence="1">Uncharacterized protein</fullName>
    </submittedName>
</protein>
<keyword evidence="2" id="KW-1185">Reference proteome</keyword>
<dbReference type="RefSeq" id="WP_346013799.1">
    <property type="nucleotide sequence ID" value="NZ_JAQYXP010000006.1"/>
</dbReference>
<organism evidence="1 2">
    <name type="scientific">Methylobacterium ajmalii</name>
    <dbReference type="NCBI Taxonomy" id="2738439"/>
    <lineage>
        <taxon>Bacteria</taxon>
        <taxon>Pseudomonadati</taxon>
        <taxon>Pseudomonadota</taxon>
        <taxon>Alphaproteobacteria</taxon>
        <taxon>Hyphomicrobiales</taxon>
        <taxon>Methylobacteriaceae</taxon>
        <taxon>Methylobacterium</taxon>
    </lineage>
</organism>
<reference evidence="1 2" key="1">
    <citation type="journal article" date="2023" name="PLoS ONE">
        <title>Complete genome assembly of Hawai'i environmental nontuberculous mycobacteria reveals unexpected co-isolation with methylobacteria.</title>
        <authorList>
            <person name="Hendrix J."/>
            <person name="Epperson L.E."/>
            <person name="Tong E.I."/>
            <person name="Chan Y.L."/>
            <person name="Hasan N.A."/>
            <person name="Dawrs S.N."/>
            <person name="Norton G.J."/>
            <person name="Virdi R."/>
            <person name="Crooks J.L."/>
            <person name="Chan E.D."/>
            <person name="Honda J.R."/>
            <person name="Strong M."/>
        </authorList>
    </citation>
    <scope>NUCLEOTIDE SEQUENCE [LARGE SCALE GENOMIC DNA]</scope>
    <source>
        <strain evidence="1 2">NJH_HI04-1</strain>
    </source>
</reference>
<proteinExistence type="predicted"/>
<evidence type="ECO:0000313" key="2">
    <source>
        <dbReference type="Proteomes" id="UP001407347"/>
    </source>
</evidence>
<name>A0ABV0A7H8_9HYPH</name>